<sequence>MAKKESLAFPGSGDLLSQIHFDSDKGKIWLHEQRMLLVHASGMGLLRKELIETLGVRRAQGFLMRFGYHAGWKDAELVAKVRPDLSKKEAFFTGPQLHGIKGMVNVRPVELDFDMDSGKFHGVFDWIDSYEAEEHIQEFGPAEAPVCWTLIGYASGYTTFYMGRTIIFKELECAGRGDAHCRILGKPAEEWEDHAEIERLLLPDPIAEELFALRHELSELRDNFRDSGTNDDLLINSVGQSGAFRNVCNLIRRAASSRVSVLLQGKPALARRSSPAGCTIVRTAPTSRSSPSIAPAYRQT</sequence>
<dbReference type="Pfam" id="PF02830">
    <property type="entry name" value="V4R"/>
    <property type="match status" value="1"/>
</dbReference>
<dbReference type="RefSeq" id="WP_379912697.1">
    <property type="nucleotide sequence ID" value="NZ_JBHSWE010000001.1"/>
</dbReference>
<dbReference type="Gene3D" id="3.30.1380.20">
    <property type="entry name" value="Trafficking protein particle complex subunit 3"/>
    <property type="match status" value="1"/>
</dbReference>
<organism evidence="3 4">
    <name type="scientific">Marinobacterium aestuariivivens</name>
    <dbReference type="NCBI Taxonomy" id="1698799"/>
    <lineage>
        <taxon>Bacteria</taxon>
        <taxon>Pseudomonadati</taxon>
        <taxon>Pseudomonadota</taxon>
        <taxon>Gammaproteobacteria</taxon>
        <taxon>Oceanospirillales</taxon>
        <taxon>Oceanospirillaceae</taxon>
        <taxon>Marinobacterium</taxon>
    </lineage>
</organism>
<dbReference type="InterPro" id="IPR004096">
    <property type="entry name" value="V4R"/>
</dbReference>
<evidence type="ECO:0000259" key="2">
    <source>
        <dbReference type="SMART" id="SM00989"/>
    </source>
</evidence>
<evidence type="ECO:0000313" key="4">
    <source>
        <dbReference type="Proteomes" id="UP001596422"/>
    </source>
</evidence>
<name>A0ABW2A984_9GAMM</name>
<dbReference type="Pfam" id="PF06505">
    <property type="entry name" value="XylR_N"/>
    <property type="match status" value="1"/>
</dbReference>
<dbReference type="SMART" id="SM00989">
    <property type="entry name" value="V4R"/>
    <property type="match status" value="1"/>
</dbReference>
<reference evidence="4" key="1">
    <citation type="journal article" date="2019" name="Int. J. Syst. Evol. Microbiol.">
        <title>The Global Catalogue of Microorganisms (GCM) 10K type strain sequencing project: providing services to taxonomists for standard genome sequencing and annotation.</title>
        <authorList>
            <consortium name="The Broad Institute Genomics Platform"/>
            <consortium name="The Broad Institute Genome Sequencing Center for Infectious Disease"/>
            <person name="Wu L."/>
            <person name="Ma J."/>
        </authorList>
    </citation>
    <scope>NUCLEOTIDE SEQUENCE [LARGE SCALE GENOMIC DNA]</scope>
    <source>
        <strain evidence="4">NBRC 111756</strain>
    </source>
</reference>
<dbReference type="Proteomes" id="UP001596422">
    <property type="component" value="Unassembled WGS sequence"/>
</dbReference>
<evidence type="ECO:0000313" key="3">
    <source>
        <dbReference type="EMBL" id="MFC6673919.1"/>
    </source>
</evidence>
<accession>A0ABW2A984</accession>
<dbReference type="InterPro" id="IPR024096">
    <property type="entry name" value="NO_sig/Golgi_transp_ligand-bd"/>
</dbReference>
<proteinExistence type="predicted"/>
<feature type="compositionally biased region" description="Polar residues" evidence="1">
    <location>
        <begin position="284"/>
        <end position="300"/>
    </location>
</feature>
<evidence type="ECO:0000256" key="1">
    <source>
        <dbReference type="SAM" id="MobiDB-lite"/>
    </source>
</evidence>
<comment type="caution">
    <text evidence="3">The sequence shown here is derived from an EMBL/GenBank/DDBJ whole genome shotgun (WGS) entry which is preliminary data.</text>
</comment>
<feature type="region of interest" description="Disordered" evidence="1">
    <location>
        <begin position="281"/>
        <end position="300"/>
    </location>
</feature>
<feature type="domain" description="4-vinyl reductase 4VR" evidence="2">
    <location>
        <begin position="125"/>
        <end position="187"/>
    </location>
</feature>
<dbReference type="SUPFAM" id="SSF111126">
    <property type="entry name" value="Ligand-binding domain in the NO signalling and Golgi transport"/>
    <property type="match status" value="1"/>
</dbReference>
<keyword evidence="4" id="KW-1185">Reference proteome</keyword>
<protein>
    <submittedName>
        <fullName evidence="3">XylR N-terminal domain-containing protein</fullName>
    </submittedName>
</protein>
<gene>
    <name evidence="3" type="ORF">ACFQDL_30405</name>
</gene>
<dbReference type="InterPro" id="IPR010523">
    <property type="entry name" value="XylR_N"/>
</dbReference>
<dbReference type="EMBL" id="JBHSWE010000001">
    <property type="protein sequence ID" value="MFC6673919.1"/>
    <property type="molecule type" value="Genomic_DNA"/>
</dbReference>